<reference evidence="1 2" key="1">
    <citation type="submission" date="2012-11" db="EMBL/GenBank/DDBJ databases">
        <title>Whole genome sequence of Acidisphaera rubrifaciens HS-AP3.</title>
        <authorList>
            <person name="Azuma Y."/>
            <person name="Higashiura N."/>
            <person name="Hirakawa H."/>
            <person name="Matsushita K."/>
        </authorList>
    </citation>
    <scope>NUCLEOTIDE SEQUENCE [LARGE SCALE GENOMIC DNA]</scope>
    <source>
        <strain evidence="1 2">HS-AP3</strain>
    </source>
</reference>
<dbReference type="AlphaFoldDB" id="A0A0D6P2S0"/>
<organism evidence="1 2">
    <name type="scientific">Acidisphaera rubrifaciens HS-AP3</name>
    <dbReference type="NCBI Taxonomy" id="1231350"/>
    <lineage>
        <taxon>Bacteria</taxon>
        <taxon>Pseudomonadati</taxon>
        <taxon>Pseudomonadota</taxon>
        <taxon>Alphaproteobacteria</taxon>
        <taxon>Acetobacterales</taxon>
        <taxon>Acetobacteraceae</taxon>
        <taxon>Acidisphaera</taxon>
    </lineage>
</organism>
<accession>A0A0D6P2S0</accession>
<dbReference type="SUPFAM" id="SSF53335">
    <property type="entry name" value="S-adenosyl-L-methionine-dependent methyltransferases"/>
    <property type="match status" value="1"/>
</dbReference>
<name>A0A0D6P2S0_9PROT</name>
<comment type="caution">
    <text evidence="1">The sequence shown here is derived from an EMBL/GenBank/DDBJ whole genome shotgun (WGS) entry which is preliminary data.</text>
</comment>
<dbReference type="OrthoDB" id="5354021at2"/>
<gene>
    <name evidence="1" type="ORF">Asru_0034_04</name>
</gene>
<evidence type="ECO:0000313" key="2">
    <source>
        <dbReference type="Proteomes" id="UP000032680"/>
    </source>
</evidence>
<dbReference type="RefSeq" id="WP_048859730.1">
    <property type="nucleotide sequence ID" value="NZ_BANB01000034.1"/>
</dbReference>
<evidence type="ECO:0000313" key="1">
    <source>
        <dbReference type="EMBL" id="GAN75967.1"/>
    </source>
</evidence>
<dbReference type="EMBL" id="BANB01000034">
    <property type="protein sequence ID" value="GAN75967.1"/>
    <property type="molecule type" value="Genomic_DNA"/>
</dbReference>
<dbReference type="Gene3D" id="3.40.50.150">
    <property type="entry name" value="Vaccinia Virus protein VP39"/>
    <property type="match status" value="1"/>
</dbReference>
<sequence>MDRINRIVVDTTHAITDLCVLATEFPTDKSAFHVQPGHTPHRHPYTAVYDMLFATRRYEPLVLGELGVLDNMSMHVWRGYFPNATLYGFDAFPDKIEAARRAALPRTHYALADVSDRRSLFDAFNDTGRTFDILIDDSTHLFDHQVLFIGVALEFVRSGGMVIVEDVFRGWDETRFCAALQPVYPYFSSGTFIETNHAEAYSEGNVEPYYNNDKLLVLVRNETPVARAHPTAAQNRQRLDAALARPDFKARGRR</sequence>
<keyword evidence="2" id="KW-1185">Reference proteome</keyword>
<dbReference type="Proteomes" id="UP000032680">
    <property type="component" value="Unassembled WGS sequence"/>
</dbReference>
<dbReference type="InterPro" id="IPR029063">
    <property type="entry name" value="SAM-dependent_MTases_sf"/>
</dbReference>
<protein>
    <submittedName>
        <fullName evidence="1">Uncharacterized protein</fullName>
    </submittedName>
</protein>
<proteinExistence type="predicted"/>